<reference evidence="1 2" key="1">
    <citation type="submission" date="2019-03" db="EMBL/GenBank/DDBJ databases">
        <title>Efficiently degradation of phenoxyalkanoic acid herbicides by Cupriavidus oxalaticus strain X32.</title>
        <authorList>
            <person name="Sheng X."/>
        </authorList>
    </citation>
    <scope>NUCLEOTIDE SEQUENCE [LARGE SCALE GENOMIC DNA]</scope>
    <source>
        <strain evidence="1 2">X32</strain>
        <plasmid evidence="1 2">unnamed1</plasmid>
    </source>
</reference>
<gene>
    <name evidence="1" type="ORF">E0W60_32125</name>
</gene>
<dbReference type="Pfam" id="PF20572">
    <property type="entry name" value="DUF6781"/>
    <property type="match status" value="1"/>
</dbReference>
<geneLocation type="plasmid" evidence="1">
    <name>unnamed1</name>
</geneLocation>
<protein>
    <submittedName>
        <fullName evidence="1">Uncharacterized protein</fullName>
    </submittedName>
</protein>
<dbReference type="InterPro" id="IPR046708">
    <property type="entry name" value="DUF6781"/>
</dbReference>
<dbReference type="EMBL" id="CP038636">
    <property type="protein sequence ID" value="QBY55641.1"/>
    <property type="molecule type" value="Genomic_DNA"/>
</dbReference>
<organism evidence="1 2">
    <name type="scientific">Cupriavidus oxalaticus</name>
    <dbReference type="NCBI Taxonomy" id="96344"/>
    <lineage>
        <taxon>Bacteria</taxon>
        <taxon>Pseudomonadati</taxon>
        <taxon>Pseudomonadota</taxon>
        <taxon>Betaproteobacteria</taxon>
        <taxon>Burkholderiales</taxon>
        <taxon>Burkholderiaceae</taxon>
        <taxon>Cupriavidus</taxon>
    </lineage>
</organism>
<dbReference type="KEGG" id="cox:E0W60_32125"/>
<accession>A0A4P7LT20</accession>
<keyword evidence="1" id="KW-0614">Plasmid</keyword>
<proteinExistence type="predicted"/>
<dbReference type="Proteomes" id="UP000295294">
    <property type="component" value="Plasmid unnamed1"/>
</dbReference>
<name>A0A4P7LT20_9BURK</name>
<dbReference type="AlphaFoldDB" id="A0A4P7LT20"/>
<dbReference type="OrthoDB" id="9128579at2"/>
<sequence length="222" mass="23277">MNKMVIDHEALIQQFAQASAQQGESLRQAVHEATLKALQGRDLTVHSIQDVLNGITQAASAGAAMSGLAGPDLESILAGTVQGMDDALVQAVEANRRALQQIVDQGAQLREAHVKKALSDIEKMEDLLFSTLGKAIGEAAQTVQGPWSTVLEGMKLKGSATGTSAAAVIEQLTSQARAMAREGRALGQSTTEAWLQHYTTLVTGVLIGMSNGLNGNAAPRKP</sequence>
<evidence type="ECO:0000313" key="2">
    <source>
        <dbReference type="Proteomes" id="UP000295294"/>
    </source>
</evidence>
<evidence type="ECO:0000313" key="1">
    <source>
        <dbReference type="EMBL" id="QBY55641.1"/>
    </source>
</evidence>